<organism evidence="1 2">
    <name type="scientific">Glossina palpalis gambiensis</name>
    <dbReference type="NCBI Taxonomy" id="67801"/>
    <lineage>
        <taxon>Eukaryota</taxon>
        <taxon>Metazoa</taxon>
        <taxon>Ecdysozoa</taxon>
        <taxon>Arthropoda</taxon>
        <taxon>Hexapoda</taxon>
        <taxon>Insecta</taxon>
        <taxon>Pterygota</taxon>
        <taxon>Neoptera</taxon>
        <taxon>Endopterygota</taxon>
        <taxon>Diptera</taxon>
        <taxon>Brachycera</taxon>
        <taxon>Muscomorpha</taxon>
        <taxon>Hippoboscoidea</taxon>
        <taxon>Glossinidae</taxon>
        <taxon>Glossina</taxon>
    </lineage>
</organism>
<keyword evidence="2" id="KW-1185">Reference proteome</keyword>
<dbReference type="VEuPathDB" id="VectorBase:GPPI037458"/>
<reference evidence="1" key="2">
    <citation type="submission" date="2020-05" db="UniProtKB">
        <authorList>
            <consortium name="EnsemblMetazoa"/>
        </authorList>
    </citation>
    <scope>IDENTIFICATION</scope>
    <source>
        <strain evidence="1">IAEA</strain>
    </source>
</reference>
<dbReference type="AlphaFoldDB" id="A0A1B0BQJ4"/>
<name>A0A1B0BQJ4_9MUSC</name>
<dbReference type="EMBL" id="JXJN01018649">
    <property type="status" value="NOT_ANNOTATED_CDS"/>
    <property type="molecule type" value="Genomic_DNA"/>
</dbReference>
<evidence type="ECO:0000313" key="1">
    <source>
        <dbReference type="EnsemblMetazoa" id="GPPI037458-PA"/>
    </source>
</evidence>
<dbReference type="Proteomes" id="UP000092460">
    <property type="component" value="Unassembled WGS sequence"/>
</dbReference>
<sequence length="108" mass="12546">MVLYGLPFALIWRCNKNYSTPSRNIPSRTTFQEMQLMNKPIFILGTDNVAINVVQTMAGYFLEIAMVIFTNLPIRQNQRGLEKMQKSESFTKHYLPSVLKLQVQTFLK</sequence>
<protein>
    <submittedName>
        <fullName evidence="1">Uncharacterized protein</fullName>
    </submittedName>
</protein>
<dbReference type="STRING" id="67801.A0A1B0BQJ4"/>
<reference evidence="2" key="1">
    <citation type="submission" date="2015-01" db="EMBL/GenBank/DDBJ databases">
        <authorList>
            <person name="Aksoy S."/>
            <person name="Warren W."/>
            <person name="Wilson R.K."/>
        </authorList>
    </citation>
    <scope>NUCLEOTIDE SEQUENCE [LARGE SCALE GENOMIC DNA]</scope>
    <source>
        <strain evidence="2">IAEA</strain>
    </source>
</reference>
<proteinExistence type="predicted"/>
<evidence type="ECO:0000313" key="2">
    <source>
        <dbReference type="Proteomes" id="UP000092460"/>
    </source>
</evidence>
<dbReference type="EnsemblMetazoa" id="GPPI037458-RA">
    <property type="protein sequence ID" value="GPPI037458-PA"/>
    <property type="gene ID" value="GPPI037458"/>
</dbReference>
<accession>A0A1B0BQJ4</accession>